<protein>
    <submittedName>
        <fullName evidence="1">Uncharacterized protein</fullName>
    </submittedName>
</protein>
<evidence type="ECO:0000313" key="1">
    <source>
        <dbReference type="EMBL" id="QCO54847.1"/>
    </source>
</evidence>
<gene>
    <name evidence="1" type="ORF">EOK75_03010</name>
</gene>
<sequence>MIYRESFKATSISLPSNLTERLQELSASVGEPVATVQRQVIRAAYRGRWTWEVLGAEASSGEASERCVVRLSLSPRLTDQTLELRGAVPLSTWYRAALIKFLALHDSGNLTIWNLGG</sequence>
<evidence type="ECO:0000313" key="2">
    <source>
        <dbReference type="Proteomes" id="UP000298631"/>
    </source>
</evidence>
<organism evidence="1 2">
    <name type="scientific">Pseudorhodobacter turbinis</name>
    <dbReference type="NCBI Taxonomy" id="2500533"/>
    <lineage>
        <taxon>Bacteria</taxon>
        <taxon>Pseudomonadati</taxon>
        <taxon>Pseudomonadota</taxon>
        <taxon>Alphaproteobacteria</taxon>
        <taxon>Rhodobacterales</taxon>
        <taxon>Paracoccaceae</taxon>
        <taxon>Pseudorhodobacter</taxon>
    </lineage>
</organism>
<dbReference type="RefSeq" id="WP_137192515.1">
    <property type="nucleotide sequence ID" value="NZ_CP039964.1"/>
</dbReference>
<name>A0A4P8EDT2_9RHOB</name>
<dbReference type="KEGG" id="pseb:EOK75_03010"/>
<accession>A0A4P8EDT2</accession>
<reference evidence="1 2" key="1">
    <citation type="submission" date="2019-05" db="EMBL/GenBank/DDBJ databases">
        <title>Pseudorhodobacter turbinis sp. nov., isolated from the gut of the Korean turban shell.</title>
        <authorList>
            <person name="Jeong Y.-S."/>
            <person name="Kang W.-R."/>
            <person name="Bae J.-W."/>
        </authorList>
    </citation>
    <scope>NUCLEOTIDE SEQUENCE [LARGE SCALE GENOMIC DNA]</scope>
    <source>
        <strain evidence="1 2">S12M18</strain>
    </source>
</reference>
<keyword evidence="2" id="KW-1185">Reference proteome</keyword>
<dbReference type="AlphaFoldDB" id="A0A4P8EDT2"/>
<proteinExistence type="predicted"/>
<dbReference type="EMBL" id="CP039964">
    <property type="protein sequence ID" value="QCO54847.1"/>
    <property type="molecule type" value="Genomic_DNA"/>
</dbReference>
<dbReference type="Proteomes" id="UP000298631">
    <property type="component" value="Chromosome"/>
</dbReference>